<dbReference type="InterPro" id="IPR036105">
    <property type="entry name" value="DiNase_FeMo-co_biosyn_sf"/>
</dbReference>
<evidence type="ECO:0000313" key="3">
    <source>
        <dbReference type="Proteomes" id="UP000319619"/>
    </source>
</evidence>
<dbReference type="PANTHER" id="PTHR33937">
    <property type="entry name" value="IRON-MOLYBDENUM PROTEIN-RELATED-RELATED"/>
    <property type="match status" value="1"/>
</dbReference>
<dbReference type="CDD" id="cd00562">
    <property type="entry name" value="NifX_NifB"/>
    <property type="match status" value="1"/>
</dbReference>
<protein>
    <submittedName>
        <fullName evidence="2">Iron-molybdenum cofactor biosynthesis protein</fullName>
    </submittedName>
</protein>
<evidence type="ECO:0000259" key="1">
    <source>
        <dbReference type="Pfam" id="PF02579"/>
    </source>
</evidence>
<dbReference type="Proteomes" id="UP000319619">
    <property type="component" value="Unassembled WGS sequence"/>
</dbReference>
<dbReference type="EMBL" id="NJBN01000016">
    <property type="protein sequence ID" value="TKJ36580.1"/>
    <property type="molecule type" value="Genomic_DNA"/>
</dbReference>
<proteinExistence type="predicted"/>
<dbReference type="AlphaFoldDB" id="A0A532UNR5"/>
<dbReference type="PANTHER" id="PTHR33937:SF2">
    <property type="entry name" value="DINITROGENASE IRON-MOLYBDENUM COFACTOR BIOSYNTHESIS DOMAIN-CONTAINING PROTEIN"/>
    <property type="match status" value="1"/>
</dbReference>
<dbReference type="Gene3D" id="3.30.420.130">
    <property type="entry name" value="Dinitrogenase iron-molybdenum cofactor biosynthesis domain"/>
    <property type="match status" value="1"/>
</dbReference>
<feature type="domain" description="Dinitrogenase iron-molybdenum cofactor biosynthesis" evidence="1">
    <location>
        <begin position="10"/>
        <end position="114"/>
    </location>
</feature>
<dbReference type="InterPro" id="IPR003731">
    <property type="entry name" value="Di-Nase_FeMo-co_biosynth"/>
</dbReference>
<comment type="caution">
    <text evidence="2">The sequence shown here is derived from an EMBL/GenBank/DDBJ whole genome shotgun (WGS) entry which is preliminary data.</text>
</comment>
<dbReference type="Pfam" id="PF02579">
    <property type="entry name" value="Nitro_FeMo-Co"/>
    <property type="match status" value="1"/>
</dbReference>
<evidence type="ECO:0000313" key="2">
    <source>
        <dbReference type="EMBL" id="TKJ36580.1"/>
    </source>
</evidence>
<sequence length="128" mass="13939">MRIAIPSDEGTNIAAHTGRAGGFVIYDIDNNQAARVEYRSNTFTAHAKGECNGEENQKHHAHSDHGELLDALHDCQVMIARGMGPRLVMDLARRNIEVVFCESDVADTAAQQYAAGELMNTGKSSCDH</sequence>
<accession>A0A532UNR5</accession>
<dbReference type="InterPro" id="IPR051840">
    <property type="entry name" value="NifX/NifY_domain"/>
</dbReference>
<reference evidence="2 3" key="1">
    <citation type="submission" date="2017-06" db="EMBL/GenBank/DDBJ databases">
        <title>Novel microbial phyla capable of carbon fixation and sulfur reduction in deep-sea sediments.</title>
        <authorList>
            <person name="Huang J."/>
            <person name="Baker B."/>
            <person name="Wang Y."/>
        </authorList>
    </citation>
    <scope>NUCLEOTIDE SEQUENCE [LARGE SCALE GENOMIC DNA]</scope>
    <source>
        <strain evidence="2">B3_LCP</strain>
    </source>
</reference>
<gene>
    <name evidence="2" type="ORF">CEE37_14975</name>
</gene>
<organism evidence="2 3">
    <name type="scientific">candidate division LCP-89 bacterium B3_LCP</name>
    <dbReference type="NCBI Taxonomy" id="2012998"/>
    <lineage>
        <taxon>Bacteria</taxon>
        <taxon>Pseudomonadati</taxon>
        <taxon>Bacteria division LCP-89</taxon>
    </lineage>
</organism>
<dbReference type="SUPFAM" id="SSF53146">
    <property type="entry name" value="Nitrogenase accessory factor-like"/>
    <property type="match status" value="1"/>
</dbReference>
<name>A0A532UNR5_UNCL8</name>